<feature type="signal peptide" evidence="1">
    <location>
        <begin position="1"/>
        <end position="18"/>
    </location>
</feature>
<dbReference type="EMBL" id="QTJU01000002">
    <property type="protein sequence ID" value="RFM28493.1"/>
    <property type="molecule type" value="Genomic_DNA"/>
</dbReference>
<evidence type="ECO:0000313" key="4">
    <source>
        <dbReference type="EMBL" id="RFM28493.1"/>
    </source>
</evidence>
<reference evidence="4 5" key="1">
    <citation type="submission" date="2018-08" db="EMBL/GenBank/DDBJ databases">
        <title>Chitinophagaceae sp. K23C18032701, a novel bacterium isolated from forest soil.</title>
        <authorList>
            <person name="Wang C."/>
        </authorList>
    </citation>
    <scope>NUCLEOTIDE SEQUENCE [LARGE SCALE GENOMIC DNA]</scope>
    <source>
        <strain evidence="4 5">K23C18032701</strain>
    </source>
</reference>
<dbReference type="Pfam" id="PF12866">
    <property type="entry name" value="DUF3823"/>
    <property type="match status" value="1"/>
</dbReference>
<name>A0A3E1NKN5_9BACT</name>
<comment type="caution">
    <text evidence="4">The sequence shown here is derived from an EMBL/GenBank/DDBJ whole genome shotgun (WGS) entry which is preliminary data.</text>
</comment>
<evidence type="ECO:0000259" key="2">
    <source>
        <dbReference type="Pfam" id="PF12866"/>
    </source>
</evidence>
<keyword evidence="1" id="KW-0732">Signal</keyword>
<dbReference type="Proteomes" id="UP000261284">
    <property type="component" value="Unassembled WGS sequence"/>
</dbReference>
<dbReference type="AlphaFoldDB" id="A0A3E1NKN5"/>
<evidence type="ECO:0000259" key="3">
    <source>
        <dbReference type="Pfam" id="PF18003"/>
    </source>
</evidence>
<keyword evidence="5" id="KW-1185">Reference proteome</keyword>
<accession>A0A3E1NKN5</accession>
<dbReference type="InterPro" id="IPR041186">
    <property type="entry name" value="DUF3823_C"/>
</dbReference>
<evidence type="ECO:0000313" key="5">
    <source>
        <dbReference type="Proteomes" id="UP000261284"/>
    </source>
</evidence>
<feature type="domain" description="DUF3823" evidence="3">
    <location>
        <begin position="125"/>
        <end position="228"/>
    </location>
</feature>
<dbReference type="RefSeq" id="WP_116846483.1">
    <property type="nucleotide sequence ID" value="NZ_QTJU01000002.1"/>
</dbReference>
<feature type="domain" description="DUF3823" evidence="2">
    <location>
        <begin position="29"/>
        <end position="122"/>
    </location>
</feature>
<dbReference type="PROSITE" id="PS51257">
    <property type="entry name" value="PROKAR_LIPOPROTEIN"/>
    <property type="match status" value="1"/>
</dbReference>
<dbReference type="Gene3D" id="2.60.40.2060">
    <property type="match status" value="1"/>
</dbReference>
<dbReference type="Pfam" id="PF18003">
    <property type="entry name" value="DUF3823_C"/>
    <property type="match status" value="1"/>
</dbReference>
<feature type="chain" id="PRO_5017836871" evidence="1">
    <location>
        <begin position="19"/>
        <end position="231"/>
    </location>
</feature>
<organism evidence="4 5">
    <name type="scientific">Deminuibacter soli</name>
    <dbReference type="NCBI Taxonomy" id="2291815"/>
    <lineage>
        <taxon>Bacteria</taxon>
        <taxon>Pseudomonadati</taxon>
        <taxon>Bacteroidota</taxon>
        <taxon>Chitinophagia</taxon>
        <taxon>Chitinophagales</taxon>
        <taxon>Chitinophagaceae</taxon>
        <taxon>Deminuibacter</taxon>
    </lineage>
</organism>
<dbReference type="OrthoDB" id="1433240at2"/>
<proteinExistence type="predicted"/>
<protein>
    <submittedName>
        <fullName evidence="4">DUF3823 domain-containing protein</fullName>
    </submittedName>
</protein>
<dbReference type="InterPro" id="IPR024278">
    <property type="entry name" value="DUF3823_N"/>
</dbReference>
<sequence length="231" mass="24774">MKSLSYSLLAGVMLTAFACKKDNYAPPSSSLTGTLLYKGDTVGVEYNQVPYQLYQFGFGKTGSIDGTFAPDGNMSQLLFNGNYKFIIPNGQGPFMWPQTPAGAPDSLSITMNGSQHINIEVTPFYMIRNAKITNSGGTLTANFKAEQIITDANAKGIERVVLFVDKTQFASNANPLASASINGGDITDPNNITITLAAPNVAPQKYVFARIAVKIQGVEDLLYGSVQQIPL</sequence>
<dbReference type="Gene3D" id="2.60.40.1120">
    <property type="entry name" value="Carboxypeptidase-like, regulatory domain"/>
    <property type="match status" value="1"/>
</dbReference>
<evidence type="ECO:0000256" key="1">
    <source>
        <dbReference type="SAM" id="SignalP"/>
    </source>
</evidence>
<gene>
    <name evidence="4" type="ORF">DXN05_06710</name>
</gene>